<comment type="caution">
    <text evidence="2">The sequence shown here is derived from an EMBL/GenBank/DDBJ whole genome shotgun (WGS) entry which is preliminary data.</text>
</comment>
<feature type="coiled-coil region" evidence="1">
    <location>
        <begin position="102"/>
        <end position="129"/>
    </location>
</feature>
<sequence length="136" mass="16219">MNPIDMLLQQDFAAFGEWVAENDIGKEQDLADIAEQIGEEIEAKHLAEEAVDYNKRQYRQSVTLCRGLKREVIQARWRISRARLQFELNEAERERERFLGYLRSSRAQLAHAQQKLVELKREHWDLRDRMAFENFV</sequence>
<evidence type="ECO:0000313" key="3">
    <source>
        <dbReference type="Proteomes" id="UP001465976"/>
    </source>
</evidence>
<accession>A0ABR3EJV5</accession>
<evidence type="ECO:0000313" key="2">
    <source>
        <dbReference type="EMBL" id="KAL0563156.1"/>
    </source>
</evidence>
<dbReference type="Proteomes" id="UP001465976">
    <property type="component" value="Unassembled WGS sequence"/>
</dbReference>
<organism evidence="2 3">
    <name type="scientific">Marasmius crinis-equi</name>
    <dbReference type="NCBI Taxonomy" id="585013"/>
    <lineage>
        <taxon>Eukaryota</taxon>
        <taxon>Fungi</taxon>
        <taxon>Dikarya</taxon>
        <taxon>Basidiomycota</taxon>
        <taxon>Agaricomycotina</taxon>
        <taxon>Agaricomycetes</taxon>
        <taxon>Agaricomycetidae</taxon>
        <taxon>Agaricales</taxon>
        <taxon>Marasmiineae</taxon>
        <taxon>Marasmiaceae</taxon>
        <taxon>Marasmius</taxon>
    </lineage>
</organism>
<keyword evidence="1" id="KW-0175">Coiled coil</keyword>
<reference evidence="2 3" key="1">
    <citation type="submission" date="2024-02" db="EMBL/GenBank/DDBJ databases">
        <title>A draft genome for the cacao thread blight pathogen Marasmius crinis-equi.</title>
        <authorList>
            <person name="Cohen S.P."/>
            <person name="Baruah I.K."/>
            <person name="Amoako-Attah I."/>
            <person name="Bukari Y."/>
            <person name="Meinhardt L.W."/>
            <person name="Bailey B.A."/>
        </authorList>
    </citation>
    <scope>NUCLEOTIDE SEQUENCE [LARGE SCALE GENOMIC DNA]</scope>
    <source>
        <strain evidence="2 3">GH-76</strain>
    </source>
</reference>
<proteinExistence type="predicted"/>
<dbReference type="EMBL" id="JBAHYK010003862">
    <property type="protein sequence ID" value="KAL0563156.1"/>
    <property type="molecule type" value="Genomic_DNA"/>
</dbReference>
<keyword evidence="3" id="KW-1185">Reference proteome</keyword>
<protein>
    <submittedName>
        <fullName evidence="2">Uncharacterized protein</fullName>
    </submittedName>
</protein>
<gene>
    <name evidence="2" type="ORF">V5O48_018919</name>
</gene>
<name>A0ABR3EJV5_9AGAR</name>
<evidence type="ECO:0000256" key="1">
    <source>
        <dbReference type="SAM" id="Coils"/>
    </source>
</evidence>